<feature type="region of interest" description="Disordered" evidence="1">
    <location>
        <begin position="85"/>
        <end position="107"/>
    </location>
</feature>
<dbReference type="Proteomes" id="UP000565441">
    <property type="component" value="Unassembled WGS sequence"/>
</dbReference>
<feature type="region of interest" description="Disordered" evidence="1">
    <location>
        <begin position="132"/>
        <end position="160"/>
    </location>
</feature>
<dbReference type="OrthoDB" id="3269398at2759"/>
<comment type="caution">
    <text evidence="2">The sequence shown here is derived from an EMBL/GenBank/DDBJ whole genome shotgun (WGS) entry which is preliminary data.</text>
</comment>
<feature type="region of interest" description="Disordered" evidence="1">
    <location>
        <begin position="608"/>
        <end position="660"/>
    </location>
</feature>
<reference evidence="2 3" key="1">
    <citation type="journal article" date="2020" name="ISME J.">
        <title>Uncovering the hidden diversity of litter-decomposition mechanisms in mushroom-forming fungi.</title>
        <authorList>
            <person name="Floudas D."/>
            <person name="Bentzer J."/>
            <person name="Ahren D."/>
            <person name="Johansson T."/>
            <person name="Persson P."/>
            <person name="Tunlid A."/>
        </authorList>
    </citation>
    <scope>NUCLEOTIDE SEQUENCE [LARGE SCALE GENOMIC DNA]</scope>
    <source>
        <strain evidence="2 3">CBS 661.87</strain>
    </source>
</reference>
<evidence type="ECO:0000313" key="2">
    <source>
        <dbReference type="EMBL" id="KAF5385062.1"/>
    </source>
</evidence>
<organism evidence="2 3">
    <name type="scientific">Tricholomella constricta</name>
    <dbReference type="NCBI Taxonomy" id="117010"/>
    <lineage>
        <taxon>Eukaryota</taxon>
        <taxon>Fungi</taxon>
        <taxon>Dikarya</taxon>
        <taxon>Basidiomycota</taxon>
        <taxon>Agaricomycotina</taxon>
        <taxon>Agaricomycetes</taxon>
        <taxon>Agaricomycetidae</taxon>
        <taxon>Agaricales</taxon>
        <taxon>Tricholomatineae</taxon>
        <taxon>Lyophyllaceae</taxon>
        <taxon>Tricholomella</taxon>
    </lineage>
</organism>
<feature type="region of interest" description="Disordered" evidence="1">
    <location>
        <begin position="222"/>
        <end position="241"/>
    </location>
</feature>
<dbReference type="AlphaFoldDB" id="A0A8H5HKQ3"/>
<protein>
    <submittedName>
        <fullName evidence="2">Uncharacterized protein</fullName>
    </submittedName>
</protein>
<evidence type="ECO:0000256" key="1">
    <source>
        <dbReference type="SAM" id="MobiDB-lite"/>
    </source>
</evidence>
<sequence length="660" mass="72478">MNLDDSRTQVPLSLDLIALSNLTPPSPILSPTHLGTAWSWSEIHIELDFSVDEVIPSLSTFHISDIGLGNPHSSSVSTIGTVGTFGPKHKSDKTQHAETSSPTSRHFEEPIISRLSEKDGLHNLLISSQSISIPPELETSDEGPVPFDTLSQSLDDDNLPVQDEKELPQNRLSDAAICSYLSCAPIIVHSKTDHISEKIAMSKTLSRHSLLPLPLFISPSLQPSESCPEGSSRAPSLTDEDSPVDALTRHLAFEAALATLESNCHPASPPCFAQLSKPSLPKSLTWLRKATVEILIDQEGFRGVLACFKYSGYHNPGPQASYNNETAQFRPTSRQVFNFHYSPLEGLPVLRRLAVNGDESRDYISRQASLGLKANGVYFVRGNETLSFPEPQADGEETKADASKLQWRFEYLVDDRRVEASGKRIVDGEKTLTPLSFSCSPRLLHPLQGKKIRLMHVFKKSVITKIVAEKMEPPGLPVKGDLSRFFLPTKIAGARLLTKPQGLALNAHKRTATHFAPLNNDGGHSLASVSPLTNMNPPQNVTLPTRRRRASSAGECSRPGANDFSPYVHLSSRENLPLLCQNIIPRSRLAAMLDAEANREHASPRTVIVPPKQTNTSSFYPLSPCPRHHQPTTRTARGVTTNQTAICRNPSTRHSEYHNS</sequence>
<dbReference type="EMBL" id="JAACJP010000004">
    <property type="protein sequence ID" value="KAF5385062.1"/>
    <property type="molecule type" value="Genomic_DNA"/>
</dbReference>
<accession>A0A8H5HKQ3</accession>
<keyword evidence="3" id="KW-1185">Reference proteome</keyword>
<feature type="compositionally biased region" description="Polar residues" evidence="1">
    <location>
        <begin position="632"/>
        <end position="652"/>
    </location>
</feature>
<name>A0A8H5HKQ3_9AGAR</name>
<evidence type="ECO:0000313" key="3">
    <source>
        <dbReference type="Proteomes" id="UP000565441"/>
    </source>
</evidence>
<proteinExistence type="predicted"/>
<gene>
    <name evidence="2" type="ORF">D9615_001259</name>
</gene>